<sequence length="271" mass="29380">MSGAETAQNEQVFSSNLLQGKKALVLGVANKRSIAWAIAQTLSRHGAQLAFTYQGDRIKDSVEKLVTTLPKKSPLFPCDVTKPEDIKNLYDGVRAEFGTLNYLVHCIAFAKKEDLEGRIIDTSREGYLMAHEVSAYSLLTVAKGAEPLMEKEGGSIVALTYLGSEKVVQNYNVMGMAKASLESGVRYLAHELGPKNIRVNGVSAGPVNTLAARGISGFTKMLDFHRQKAALCRNVEVEEVANTAFFLLSPLGSGITGEIIYVDAGYRIMGM</sequence>
<comment type="pathway">
    <text evidence="1">Lipid metabolism; fatty acid biosynthesis.</text>
</comment>
<accession>A0A2H0LQU3</accession>
<proteinExistence type="inferred from homology"/>
<comment type="similarity">
    <text evidence="2 9">Belongs to the short-chain dehydrogenases/reductases (SDR) family. FabI subfamily.</text>
</comment>
<evidence type="ECO:0000256" key="2">
    <source>
        <dbReference type="ARBA" id="ARBA00009233"/>
    </source>
</evidence>
<dbReference type="CDD" id="cd05372">
    <property type="entry name" value="ENR_SDR"/>
    <property type="match status" value="1"/>
</dbReference>
<feature type="active site" description="Proton acceptor" evidence="10">
    <location>
        <position position="171"/>
    </location>
</feature>
<feature type="active site" description="Proton acceptor" evidence="10">
    <location>
        <position position="161"/>
    </location>
</feature>
<feature type="binding site" evidence="12">
    <location>
        <begin position="79"/>
        <end position="80"/>
    </location>
    <ligand>
        <name>NAD(+)</name>
        <dbReference type="ChEBI" id="CHEBI:57540"/>
    </ligand>
</feature>
<reference evidence="13 14" key="1">
    <citation type="submission" date="2017-09" db="EMBL/GenBank/DDBJ databases">
        <title>Depth-based differentiation of microbial function through sediment-hosted aquifers and enrichment of novel symbionts in the deep terrestrial subsurface.</title>
        <authorList>
            <person name="Probst A.J."/>
            <person name="Ladd B."/>
            <person name="Jarett J.K."/>
            <person name="Geller-Mcgrath D.E."/>
            <person name="Sieber C.M."/>
            <person name="Emerson J.B."/>
            <person name="Anantharaman K."/>
            <person name="Thomas B.C."/>
            <person name="Malmstrom R."/>
            <person name="Stieglmeier M."/>
            <person name="Klingl A."/>
            <person name="Woyke T."/>
            <person name="Ryan C.M."/>
            <person name="Banfield J.F."/>
        </authorList>
    </citation>
    <scope>NUCLEOTIDE SEQUENCE [LARGE SCALE GENOMIC DNA]</scope>
    <source>
        <strain evidence="13">CG11_big_fil_rev_8_21_14_0_20_45_26</strain>
    </source>
</reference>
<keyword evidence="3 9" id="KW-0444">Lipid biosynthesis</keyword>
<evidence type="ECO:0000256" key="7">
    <source>
        <dbReference type="ARBA" id="ARBA00023098"/>
    </source>
</evidence>
<dbReference type="SUPFAM" id="SSF51735">
    <property type="entry name" value="NAD(P)-binding Rossmann-fold domains"/>
    <property type="match status" value="1"/>
</dbReference>
<dbReference type="PANTHER" id="PTHR43159:SF2">
    <property type="entry name" value="ENOYL-[ACYL-CARRIER-PROTEIN] REDUCTASE [NADH], CHLOROPLASTIC"/>
    <property type="match status" value="1"/>
</dbReference>
<dbReference type="GO" id="GO:0004318">
    <property type="term" value="F:enoyl-[acyl-carrier-protein] reductase (NADH) activity"/>
    <property type="evidence" value="ECO:0007669"/>
    <property type="project" value="UniProtKB-EC"/>
</dbReference>
<feature type="binding site" evidence="12">
    <location>
        <begin position="207"/>
        <end position="211"/>
    </location>
    <ligand>
        <name>NAD(+)</name>
        <dbReference type="ChEBI" id="CHEBI:57540"/>
    </ligand>
</feature>
<keyword evidence="6 9" id="KW-0520">NAD</keyword>
<dbReference type="EMBL" id="PCVY01000029">
    <property type="protein sequence ID" value="PIQ86800.1"/>
    <property type="molecule type" value="Genomic_DNA"/>
</dbReference>
<evidence type="ECO:0000256" key="6">
    <source>
        <dbReference type="ARBA" id="ARBA00023027"/>
    </source>
</evidence>
<evidence type="ECO:0000256" key="10">
    <source>
        <dbReference type="PIRSR" id="PIRSR000094-1"/>
    </source>
</evidence>
<evidence type="ECO:0000256" key="3">
    <source>
        <dbReference type="ARBA" id="ARBA00022516"/>
    </source>
</evidence>
<keyword evidence="5 9" id="KW-0560">Oxidoreductase</keyword>
<evidence type="ECO:0000313" key="14">
    <source>
        <dbReference type="Proteomes" id="UP000230859"/>
    </source>
</evidence>
<dbReference type="InterPro" id="IPR014358">
    <property type="entry name" value="Enoyl-ACP_Rdtase_NADH"/>
</dbReference>
<comment type="caution">
    <text evidence="13">The sequence shown here is derived from an EMBL/GenBank/DDBJ whole genome shotgun (WGS) entry which is preliminary data.</text>
</comment>
<feature type="binding site" evidence="12">
    <location>
        <begin position="33"/>
        <end position="34"/>
    </location>
    <ligand>
        <name>NAD(+)</name>
        <dbReference type="ChEBI" id="CHEBI:57540"/>
    </ligand>
</feature>
<dbReference type="PIRSF" id="PIRSF000094">
    <property type="entry name" value="Enoyl-ACP_rdct"/>
    <property type="match status" value="1"/>
</dbReference>
<evidence type="ECO:0000256" key="11">
    <source>
        <dbReference type="PIRSR" id="PIRSR000094-2"/>
    </source>
</evidence>
<dbReference type="PRINTS" id="PR00081">
    <property type="entry name" value="GDHRDH"/>
</dbReference>
<keyword evidence="4" id="KW-0276">Fatty acid metabolism</keyword>
<evidence type="ECO:0000256" key="12">
    <source>
        <dbReference type="PIRSR" id="PIRSR000094-3"/>
    </source>
</evidence>
<dbReference type="Proteomes" id="UP000230859">
    <property type="component" value="Unassembled WGS sequence"/>
</dbReference>
<name>A0A2H0LQU3_9BACT</name>
<feature type="binding site" evidence="12">
    <location>
        <position position="27"/>
    </location>
    <ligand>
        <name>NAD(+)</name>
        <dbReference type="ChEBI" id="CHEBI:57540"/>
    </ligand>
</feature>
<dbReference type="Pfam" id="PF13561">
    <property type="entry name" value="adh_short_C2"/>
    <property type="match status" value="1"/>
</dbReference>
<evidence type="ECO:0000256" key="8">
    <source>
        <dbReference type="ARBA" id="ARBA00023160"/>
    </source>
</evidence>
<evidence type="ECO:0000313" key="13">
    <source>
        <dbReference type="EMBL" id="PIQ86800.1"/>
    </source>
</evidence>
<feature type="binding site" evidence="12">
    <location>
        <position position="107"/>
    </location>
    <ligand>
        <name>NAD(+)</name>
        <dbReference type="ChEBI" id="CHEBI:57540"/>
    </ligand>
</feature>
<dbReference type="PANTHER" id="PTHR43159">
    <property type="entry name" value="ENOYL-[ACYL-CARRIER-PROTEIN] REDUCTASE"/>
    <property type="match status" value="1"/>
</dbReference>
<dbReference type="InterPro" id="IPR002347">
    <property type="entry name" value="SDR_fam"/>
</dbReference>
<keyword evidence="7" id="KW-0443">Lipid metabolism</keyword>
<dbReference type="EC" id="1.3.1.9" evidence="9"/>
<evidence type="ECO:0000256" key="5">
    <source>
        <dbReference type="ARBA" id="ARBA00023002"/>
    </source>
</evidence>
<dbReference type="Gene3D" id="1.10.8.400">
    <property type="entry name" value="Enoyl acyl carrier protein reductase"/>
    <property type="match status" value="1"/>
</dbReference>
<keyword evidence="8 9" id="KW-0275">Fatty acid biosynthesis</keyword>
<evidence type="ECO:0000256" key="9">
    <source>
        <dbReference type="PIRNR" id="PIRNR000094"/>
    </source>
</evidence>
<comment type="catalytic activity">
    <reaction evidence="9">
        <text>a 2,3-saturated acyl-[ACP] + NAD(+) = a (2E)-enoyl-[ACP] + NADH + H(+)</text>
        <dbReference type="Rhea" id="RHEA:10240"/>
        <dbReference type="Rhea" id="RHEA-COMP:9925"/>
        <dbReference type="Rhea" id="RHEA-COMP:9926"/>
        <dbReference type="ChEBI" id="CHEBI:15378"/>
        <dbReference type="ChEBI" id="CHEBI:57540"/>
        <dbReference type="ChEBI" id="CHEBI:57945"/>
        <dbReference type="ChEBI" id="CHEBI:78784"/>
        <dbReference type="ChEBI" id="CHEBI:78785"/>
        <dbReference type="EC" id="1.3.1.9"/>
    </reaction>
</comment>
<dbReference type="GO" id="GO:0006633">
    <property type="term" value="P:fatty acid biosynthetic process"/>
    <property type="evidence" value="ECO:0007669"/>
    <property type="project" value="UniProtKB-KW"/>
</dbReference>
<organism evidence="13 14">
    <name type="scientific">Candidatus Abzuiibacterium crystallinum</name>
    <dbReference type="NCBI Taxonomy" id="1974748"/>
    <lineage>
        <taxon>Bacteria</taxon>
        <taxon>Pseudomonadati</taxon>
        <taxon>Candidatus Omnitrophota</taxon>
        <taxon>Candidatus Abzuiibacterium</taxon>
    </lineage>
</organism>
<dbReference type="InterPro" id="IPR036291">
    <property type="entry name" value="NAD(P)-bd_dom_sf"/>
</dbReference>
<feature type="binding site" evidence="12">
    <location>
        <position position="54"/>
    </location>
    <ligand>
        <name>NAD(+)</name>
        <dbReference type="ChEBI" id="CHEBI:57540"/>
    </ligand>
</feature>
<feature type="binding site" evidence="11">
    <location>
        <position position="110"/>
    </location>
    <ligand>
        <name>substrate</name>
    </ligand>
</feature>
<protein>
    <recommendedName>
        <fullName evidence="9">Enoyl-[acyl-carrier-protein] reductase [NADH]</fullName>
        <ecNumber evidence="9">1.3.1.9</ecNumber>
    </recommendedName>
</protein>
<dbReference type="AlphaFoldDB" id="A0A2H0LQU3"/>
<dbReference type="FunFam" id="3.40.50.720:FF:000054">
    <property type="entry name" value="Enoyl-[acyl-carrier-protein] reductase [NADH]"/>
    <property type="match status" value="1"/>
</dbReference>
<dbReference type="Gene3D" id="3.40.50.720">
    <property type="entry name" value="NAD(P)-binding Rossmann-like Domain"/>
    <property type="match status" value="1"/>
</dbReference>
<feature type="binding site" evidence="12">
    <location>
        <position position="178"/>
    </location>
    <ligand>
        <name>NAD(+)</name>
        <dbReference type="ChEBI" id="CHEBI:57540"/>
    </ligand>
</feature>
<evidence type="ECO:0000256" key="1">
    <source>
        <dbReference type="ARBA" id="ARBA00005194"/>
    </source>
</evidence>
<gene>
    <name evidence="13" type="ORF">COV74_03415</name>
</gene>
<evidence type="ECO:0000256" key="4">
    <source>
        <dbReference type="ARBA" id="ARBA00022832"/>
    </source>
</evidence>